<dbReference type="SUPFAM" id="SSF46785">
    <property type="entry name" value="Winged helix' DNA-binding domain"/>
    <property type="match status" value="1"/>
</dbReference>
<evidence type="ECO:0000256" key="1">
    <source>
        <dbReference type="SAM" id="MobiDB-lite"/>
    </source>
</evidence>
<dbReference type="GO" id="GO:0003678">
    <property type="term" value="F:DNA helicase activity"/>
    <property type="evidence" value="ECO:0007669"/>
    <property type="project" value="UniProtKB-EC"/>
</dbReference>
<dbReference type="GO" id="GO:0006355">
    <property type="term" value="P:regulation of DNA-templated transcription"/>
    <property type="evidence" value="ECO:0007669"/>
    <property type="project" value="UniProtKB-ARBA"/>
</dbReference>
<dbReference type="GO" id="GO:0016787">
    <property type="term" value="F:hydrolase activity"/>
    <property type="evidence" value="ECO:0007669"/>
    <property type="project" value="UniProtKB-KW"/>
</dbReference>
<dbReference type="PANTHER" id="PTHR30595">
    <property type="entry name" value="GLPR-RELATED TRANSCRIPTIONAL REPRESSOR"/>
    <property type="match status" value="1"/>
</dbReference>
<dbReference type="Gene3D" id="3.30.565.60">
    <property type="match status" value="1"/>
</dbReference>
<dbReference type="OrthoDB" id="9805115at2"/>
<feature type="region of interest" description="Disordered" evidence="1">
    <location>
        <begin position="387"/>
        <end position="408"/>
    </location>
</feature>
<dbReference type="RefSeq" id="WP_006967730.1">
    <property type="nucleotide sequence ID" value="NZ_APJX01000009.1"/>
</dbReference>
<organism evidence="3 4">
    <name type="scientific">Desulfotignum phosphitoxidans DSM 13687</name>
    <dbReference type="NCBI Taxonomy" id="1286635"/>
    <lineage>
        <taxon>Bacteria</taxon>
        <taxon>Pseudomonadati</taxon>
        <taxon>Thermodesulfobacteriota</taxon>
        <taxon>Desulfobacteria</taxon>
        <taxon>Desulfobacterales</taxon>
        <taxon>Desulfobacteraceae</taxon>
        <taxon>Desulfotignum</taxon>
    </lineage>
</organism>
<dbReference type="PATRIC" id="fig|1286635.3.peg.3796"/>
<dbReference type="InterPro" id="IPR038461">
    <property type="entry name" value="Schlafen_AlbA_2_dom_sf"/>
</dbReference>
<dbReference type="Proteomes" id="UP000014216">
    <property type="component" value="Unassembled WGS sequence"/>
</dbReference>
<dbReference type="PANTHER" id="PTHR30595:SF6">
    <property type="entry name" value="SCHLAFEN ALBA-2 DOMAIN-CONTAINING PROTEIN"/>
    <property type="match status" value="1"/>
</dbReference>
<dbReference type="EMBL" id="APJX01000009">
    <property type="protein sequence ID" value="EMS78298.1"/>
    <property type="molecule type" value="Genomic_DNA"/>
</dbReference>
<evidence type="ECO:0000313" key="3">
    <source>
        <dbReference type="EMBL" id="EMS78298.1"/>
    </source>
</evidence>
<keyword evidence="3" id="KW-0547">Nucleotide-binding</keyword>
<sequence length="467" mass="52963">MIHRRTTPEELALILEEGEGYTLEFKQNVNADLAKELVAFANASGGRIFIGVDDRNQITGCRFSNALFSKIETMAGSCDPPVTIFIEKLPDQNIIVIHVPEGANRPHRCTKGFYLRNGASSQKMSTADITAFIQSEGKVRFDQQLRMDLDWQEVLDPSRLEHFLSLIGIAQKTDTANLLRNLGAGDEKEGRFYLNQTGMLFFAKNPALRQPYVNVICALFKGTTKAYILDRKELSGNILENVEDALLFLKKHLQLRWEITKDSPRRQEILELPEVALREAVVNAVCHRDYLEQGAQVMVEIFDDRVEIHNPGGLPRGLPEKDFGKRSVCRNPNIAALLLRCDYIEKMGTGIERIYAALKNENCPPVKIEYTTLFSLVFSRPSYITSRGTQKSREKTREKPREKPREKTREIILELMRKTPDITTARLAELTGLTPKGIEWQIAQLKKNGLIERVGPDKGGHWKVTDN</sequence>
<dbReference type="AlphaFoldDB" id="S0FT80"/>
<dbReference type="InterPro" id="IPR007421">
    <property type="entry name" value="Schlafen_AlbA_2_dom"/>
</dbReference>
<gene>
    <name evidence="3" type="primary">recG</name>
    <name evidence="3" type="ORF">Dpo_9c01300</name>
</gene>
<keyword evidence="3" id="KW-0378">Hydrolase</keyword>
<comment type="caution">
    <text evidence="3">The sequence shown here is derived from an EMBL/GenBank/DDBJ whole genome shotgun (WGS) entry which is preliminary data.</text>
</comment>
<protein>
    <submittedName>
        <fullName evidence="3">ATP-dependent DNA helicase RecG</fullName>
        <ecNumber evidence="3">3.6.4.12</ecNumber>
    </submittedName>
</protein>
<dbReference type="InterPro" id="IPR036390">
    <property type="entry name" value="WH_DNA-bd_sf"/>
</dbReference>
<name>S0FT80_9BACT</name>
<dbReference type="InterPro" id="IPR011991">
    <property type="entry name" value="ArsR-like_HTH"/>
</dbReference>
<dbReference type="InterPro" id="IPR036388">
    <property type="entry name" value="WH-like_DNA-bd_sf"/>
</dbReference>
<accession>S0FT80</accession>
<dbReference type="Gene3D" id="3.30.950.30">
    <property type="entry name" value="Schlafen, AAA domain"/>
    <property type="match status" value="1"/>
</dbReference>
<dbReference type="InterPro" id="IPR038475">
    <property type="entry name" value="RecG_C_sf"/>
</dbReference>
<dbReference type="Pfam" id="PF13412">
    <property type="entry name" value="HTH_24"/>
    <property type="match status" value="1"/>
</dbReference>
<evidence type="ECO:0000313" key="4">
    <source>
        <dbReference type="Proteomes" id="UP000014216"/>
    </source>
</evidence>
<feature type="compositionally biased region" description="Basic and acidic residues" evidence="1">
    <location>
        <begin position="391"/>
        <end position="408"/>
    </location>
</feature>
<dbReference type="Gene3D" id="1.10.10.10">
    <property type="entry name" value="Winged helix-like DNA-binding domain superfamily/Winged helix DNA-binding domain"/>
    <property type="match status" value="1"/>
</dbReference>
<dbReference type="Pfam" id="PF04326">
    <property type="entry name" value="SLFN_AlbA_2"/>
    <property type="match status" value="1"/>
</dbReference>
<keyword evidence="4" id="KW-1185">Reference proteome</keyword>
<dbReference type="CDD" id="cd00090">
    <property type="entry name" value="HTH_ARSR"/>
    <property type="match status" value="1"/>
</dbReference>
<proteinExistence type="predicted"/>
<evidence type="ECO:0000259" key="2">
    <source>
        <dbReference type="Pfam" id="PF04326"/>
    </source>
</evidence>
<keyword evidence="3" id="KW-0347">Helicase</keyword>
<feature type="domain" description="Schlafen AlbA-2" evidence="2">
    <location>
        <begin position="19"/>
        <end position="125"/>
    </location>
</feature>
<keyword evidence="3" id="KW-0067">ATP-binding</keyword>
<dbReference type="Pfam" id="PF13749">
    <property type="entry name" value="HATPase_c_4"/>
    <property type="match status" value="1"/>
</dbReference>
<reference evidence="3 4" key="1">
    <citation type="journal article" date="2013" name="Genome Announc.">
        <title>Draft Genome Sequence of Desulfotignum phosphitoxidans DSM 13687 Strain FiPS-3.</title>
        <authorList>
            <person name="Poehlein A."/>
            <person name="Daniel R."/>
            <person name="Simeonova D.D."/>
        </authorList>
    </citation>
    <scope>NUCLEOTIDE SEQUENCE [LARGE SCALE GENOMIC DNA]</scope>
    <source>
        <strain evidence="3 4">DSM 13687</strain>
    </source>
</reference>
<dbReference type="EC" id="3.6.4.12" evidence="3"/>